<dbReference type="Proteomes" id="UP000836597">
    <property type="component" value="Chromosome"/>
</dbReference>
<organism evidence="2">
    <name type="scientific">Acididesulfobacillus acetoxydans</name>
    <dbReference type="NCBI Taxonomy" id="1561005"/>
    <lineage>
        <taxon>Bacteria</taxon>
        <taxon>Bacillati</taxon>
        <taxon>Bacillota</taxon>
        <taxon>Clostridia</taxon>
        <taxon>Eubacteriales</taxon>
        <taxon>Peptococcaceae</taxon>
        <taxon>Acididesulfobacillus</taxon>
    </lineage>
</organism>
<gene>
    <name evidence="3" type="ORF">DEACI_1749</name>
    <name evidence="2" type="ORF">DEACI_3245</name>
</gene>
<proteinExistence type="predicted"/>
<reference evidence="2" key="2">
    <citation type="submission" date="2020-01" db="EMBL/GenBank/DDBJ databases">
        <authorList>
            <person name="Hornung B."/>
        </authorList>
    </citation>
    <scope>NUCLEOTIDE SEQUENCE</scope>
    <source>
        <strain evidence="2">PacBioINE</strain>
    </source>
</reference>
<evidence type="ECO:0000259" key="1">
    <source>
        <dbReference type="Pfam" id="PF12654"/>
    </source>
</evidence>
<dbReference type="Proteomes" id="UP001071230">
    <property type="component" value="Unassembled WGS sequence"/>
</dbReference>
<dbReference type="RefSeq" id="WP_306425041.1">
    <property type="nucleotide sequence ID" value="NZ_CDGJ01000048.1"/>
</dbReference>
<protein>
    <recommendedName>
        <fullName evidence="1">DUF3786 domain-containing protein</fullName>
    </recommendedName>
</protein>
<dbReference type="InterPro" id="IPR024264">
    <property type="entry name" value="DUF3786"/>
</dbReference>
<reference evidence="3" key="1">
    <citation type="submission" date="2014-11" db="EMBL/GenBank/DDBJ databases">
        <authorList>
            <person name="Hornung B.V."/>
        </authorList>
    </citation>
    <scope>NUCLEOTIDE SEQUENCE</scope>
    <source>
        <strain evidence="3">INE</strain>
    </source>
</reference>
<keyword evidence="4" id="KW-1185">Reference proteome</keyword>
<dbReference type="AlphaFoldDB" id="A0A8S0XCK6"/>
<evidence type="ECO:0000313" key="2">
    <source>
        <dbReference type="EMBL" id="CAA7602566.1"/>
    </source>
</evidence>
<name>A0A8S0XCK6_9FIRM</name>
<accession>A0A8S0XCK6</accession>
<dbReference type="Pfam" id="PF12654">
    <property type="entry name" value="DUF3786"/>
    <property type="match status" value="1"/>
</dbReference>
<feature type="domain" description="DUF3786" evidence="1">
    <location>
        <begin position="20"/>
        <end position="192"/>
    </location>
</feature>
<dbReference type="EMBL" id="CDGJ01000048">
    <property type="protein sequence ID" value="CEJ07288.1"/>
    <property type="molecule type" value="Genomic_DNA"/>
</dbReference>
<sequence>MMNYNAALESALAQFGAASLEQIRKYSGYPVADNRIEVDFLGYKSEVEHPSGRFSPEPTPEGDLPVFARILILHYLSRSGPVQEQGRLISYKEIPGGSIYIQPFSNRAIRPLVQAFGERPQALSEVGLRLGGRVAAHGDAAVTIPVFPHIPVTLVIWGGDDEFPPNGNILFDASAARILPAEDYAVMAGFVAATLQKMSKGG</sequence>
<dbReference type="KEGG" id="aacx:DEACI_3245"/>
<dbReference type="EMBL" id="LR746496">
    <property type="protein sequence ID" value="CAA7602566.1"/>
    <property type="molecule type" value="Genomic_DNA"/>
</dbReference>
<evidence type="ECO:0000313" key="4">
    <source>
        <dbReference type="Proteomes" id="UP001071230"/>
    </source>
</evidence>
<evidence type="ECO:0000313" key="3">
    <source>
        <dbReference type="EMBL" id="CEJ07288.1"/>
    </source>
</evidence>